<protein>
    <submittedName>
        <fullName evidence="1">Uncharacterized protein</fullName>
    </submittedName>
</protein>
<accession>A0A4D6M9M4</accession>
<proteinExistence type="predicted"/>
<dbReference type="AlphaFoldDB" id="A0A4D6M9M4"/>
<dbReference type="EMBL" id="CP039350">
    <property type="protein sequence ID" value="QCD96806.1"/>
    <property type="molecule type" value="Genomic_DNA"/>
</dbReference>
<sequence>MVVATIYAMCLVGGLVPPSGDSENGLLDGAWHLAEDFYTALGDVHDVMLWLGGPVTSVSCIGIFGSLGTTTNSCSFWGTPLGVAVRGCGKFILTCGLSGGGLWSEGRVDTHAAKID</sequence>
<name>A0A4D6M9M4_VIGUN</name>
<gene>
    <name evidence="1" type="ORF">DEO72_LG6g1516</name>
</gene>
<evidence type="ECO:0000313" key="2">
    <source>
        <dbReference type="Proteomes" id="UP000501690"/>
    </source>
</evidence>
<keyword evidence="2" id="KW-1185">Reference proteome</keyword>
<reference evidence="1 2" key="1">
    <citation type="submission" date="2019-04" db="EMBL/GenBank/DDBJ databases">
        <title>An improved genome assembly and genetic linkage map for asparagus bean, Vigna unguiculata ssp. sesquipedialis.</title>
        <authorList>
            <person name="Xia Q."/>
            <person name="Zhang R."/>
            <person name="Dong Y."/>
        </authorList>
    </citation>
    <scope>NUCLEOTIDE SEQUENCE [LARGE SCALE GENOMIC DNA]</scope>
    <source>
        <tissue evidence="1">Leaf</tissue>
    </source>
</reference>
<organism evidence="1 2">
    <name type="scientific">Vigna unguiculata</name>
    <name type="common">Cowpea</name>
    <dbReference type="NCBI Taxonomy" id="3917"/>
    <lineage>
        <taxon>Eukaryota</taxon>
        <taxon>Viridiplantae</taxon>
        <taxon>Streptophyta</taxon>
        <taxon>Embryophyta</taxon>
        <taxon>Tracheophyta</taxon>
        <taxon>Spermatophyta</taxon>
        <taxon>Magnoliopsida</taxon>
        <taxon>eudicotyledons</taxon>
        <taxon>Gunneridae</taxon>
        <taxon>Pentapetalae</taxon>
        <taxon>rosids</taxon>
        <taxon>fabids</taxon>
        <taxon>Fabales</taxon>
        <taxon>Fabaceae</taxon>
        <taxon>Papilionoideae</taxon>
        <taxon>50 kb inversion clade</taxon>
        <taxon>NPAAA clade</taxon>
        <taxon>indigoferoid/millettioid clade</taxon>
        <taxon>Phaseoleae</taxon>
        <taxon>Vigna</taxon>
    </lineage>
</organism>
<dbReference type="Proteomes" id="UP000501690">
    <property type="component" value="Linkage Group LG6"/>
</dbReference>
<evidence type="ECO:0000313" key="1">
    <source>
        <dbReference type="EMBL" id="QCD96806.1"/>
    </source>
</evidence>